<dbReference type="GO" id="GO:0016887">
    <property type="term" value="F:ATP hydrolysis activity"/>
    <property type="evidence" value="ECO:0007669"/>
    <property type="project" value="RHEA"/>
</dbReference>
<keyword evidence="5" id="KW-0694">RNA-binding</keyword>
<feature type="compositionally biased region" description="Basic residues" evidence="7">
    <location>
        <begin position="404"/>
        <end position="414"/>
    </location>
</feature>
<evidence type="ECO:0000256" key="4">
    <source>
        <dbReference type="ARBA" id="ARBA00022840"/>
    </source>
</evidence>
<dbReference type="SMART" id="SM00490">
    <property type="entry name" value="HELICc"/>
    <property type="match status" value="1"/>
</dbReference>
<dbReference type="EMBL" id="UGYZ01000002">
    <property type="protein sequence ID" value="SUJ04138.1"/>
    <property type="molecule type" value="Genomic_DNA"/>
</dbReference>
<comment type="catalytic activity">
    <reaction evidence="5">
        <text>ATP + H2O = ADP + phosphate + H(+)</text>
        <dbReference type="Rhea" id="RHEA:13065"/>
        <dbReference type="ChEBI" id="CHEBI:15377"/>
        <dbReference type="ChEBI" id="CHEBI:15378"/>
        <dbReference type="ChEBI" id="CHEBI:30616"/>
        <dbReference type="ChEBI" id="CHEBI:43474"/>
        <dbReference type="ChEBI" id="CHEBI:456216"/>
        <dbReference type="EC" id="3.6.4.13"/>
    </reaction>
</comment>
<evidence type="ECO:0000256" key="1">
    <source>
        <dbReference type="ARBA" id="ARBA00022741"/>
    </source>
</evidence>
<evidence type="ECO:0000259" key="10">
    <source>
        <dbReference type="PROSITE" id="PS51195"/>
    </source>
</evidence>
<dbReference type="InterPro" id="IPR014014">
    <property type="entry name" value="RNA_helicase_DEAD_Q_motif"/>
</dbReference>
<dbReference type="InterPro" id="IPR011545">
    <property type="entry name" value="DEAD/DEAH_box_helicase_dom"/>
</dbReference>
<comment type="similarity">
    <text evidence="5">Belongs to the DEAD box helicase family. CshB subfamily.</text>
</comment>
<organism evidence="11 12">
    <name type="scientific">Sporosarcina pasteurii</name>
    <name type="common">Bacillus pasteurii</name>
    <dbReference type="NCBI Taxonomy" id="1474"/>
    <lineage>
        <taxon>Bacteria</taxon>
        <taxon>Bacillati</taxon>
        <taxon>Bacillota</taxon>
        <taxon>Bacilli</taxon>
        <taxon>Bacillales</taxon>
        <taxon>Caryophanaceae</taxon>
        <taxon>Sporosarcina</taxon>
    </lineage>
</organism>
<dbReference type="GO" id="GO:0003723">
    <property type="term" value="F:RNA binding"/>
    <property type="evidence" value="ECO:0007669"/>
    <property type="project" value="UniProtKB-UniRule"/>
</dbReference>
<dbReference type="EC" id="3.6.4.13" evidence="5"/>
<gene>
    <name evidence="5 11" type="primary">cshB</name>
    <name evidence="11" type="ORF">NCTC4822_01525</name>
</gene>
<dbReference type="GO" id="GO:0003724">
    <property type="term" value="F:RNA helicase activity"/>
    <property type="evidence" value="ECO:0007669"/>
    <property type="project" value="UniProtKB-UniRule"/>
</dbReference>
<dbReference type="SMART" id="SM00487">
    <property type="entry name" value="DEXDc"/>
    <property type="match status" value="1"/>
</dbReference>
<evidence type="ECO:0000259" key="8">
    <source>
        <dbReference type="PROSITE" id="PS51192"/>
    </source>
</evidence>
<dbReference type="InterPro" id="IPR027417">
    <property type="entry name" value="P-loop_NTPase"/>
</dbReference>
<dbReference type="SUPFAM" id="SSF52540">
    <property type="entry name" value="P-loop containing nucleoside triphosphate hydrolases"/>
    <property type="match status" value="1"/>
</dbReference>
<dbReference type="InterPro" id="IPR044742">
    <property type="entry name" value="DEAD/DEAH_RhlB"/>
</dbReference>
<dbReference type="OrthoDB" id="9805696at2"/>
<keyword evidence="4 5" id="KW-0067">ATP-binding</keyword>
<proteinExistence type="inferred from homology"/>
<keyword evidence="2 5" id="KW-0378">Hydrolase</keyword>
<dbReference type="CDD" id="cd18787">
    <property type="entry name" value="SF2_C_DEAD"/>
    <property type="match status" value="1"/>
</dbReference>
<comment type="function">
    <text evidence="5">Probable DEAD-box RNA helicase. May work in conjunction with the cold shock proteins to ensure proper initiation of transcription at low and optimal temperatures.</text>
</comment>
<dbReference type="PANTHER" id="PTHR47959:SF1">
    <property type="entry name" value="ATP-DEPENDENT RNA HELICASE DBPA"/>
    <property type="match status" value="1"/>
</dbReference>
<evidence type="ECO:0000256" key="2">
    <source>
        <dbReference type="ARBA" id="ARBA00022801"/>
    </source>
</evidence>
<dbReference type="GO" id="GO:0006401">
    <property type="term" value="P:RNA catabolic process"/>
    <property type="evidence" value="ECO:0007669"/>
    <property type="project" value="UniProtKB-UniRule"/>
</dbReference>
<keyword evidence="1 5" id="KW-0547">Nucleotide-binding</keyword>
<reference evidence="11 12" key="1">
    <citation type="submission" date="2018-06" db="EMBL/GenBank/DDBJ databases">
        <authorList>
            <consortium name="Pathogen Informatics"/>
            <person name="Doyle S."/>
        </authorList>
    </citation>
    <scope>NUCLEOTIDE SEQUENCE [LARGE SCALE GENOMIC DNA]</scope>
    <source>
        <strain evidence="12">ATCC 11859 / DSM 33 / NCIB 8841 / NCTC 4822</strain>
    </source>
</reference>
<dbReference type="PROSITE" id="PS51194">
    <property type="entry name" value="HELICASE_CTER"/>
    <property type="match status" value="1"/>
</dbReference>
<keyword evidence="5" id="KW-0963">Cytoplasm</keyword>
<keyword evidence="12" id="KW-1185">Reference proteome</keyword>
<dbReference type="AlphaFoldDB" id="A0A380BN71"/>
<dbReference type="PANTHER" id="PTHR47959">
    <property type="entry name" value="ATP-DEPENDENT RNA HELICASE RHLE-RELATED"/>
    <property type="match status" value="1"/>
</dbReference>
<evidence type="ECO:0000256" key="3">
    <source>
        <dbReference type="ARBA" id="ARBA00022806"/>
    </source>
</evidence>
<dbReference type="Proteomes" id="UP000254519">
    <property type="component" value="Unassembled WGS sequence"/>
</dbReference>
<dbReference type="Pfam" id="PF00270">
    <property type="entry name" value="DEAD"/>
    <property type="match status" value="1"/>
</dbReference>
<accession>A0A380BN71</accession>
<keyword evidence="3 5" id="KW-0347">Helicase</keyword>
<sequence>MSKFTDYNFQPFLREAIRKLGFENPTPIQKEMIPLILRGTSAIGQAHTGTGKSHSFLIPIVERIEESSDDLQAIITAPTRELATQLYDELLKLTEETGIRSALLIGGTDKERAANRLKSNPQIVVGTPGRINDMAQSNALLVHTANMLVIDEADLAFDMGFIEDIDKFASRMPEHLEMFVFSATIPEKLKPFLNKYMESPAHIKIGERQSFTEGIHYSLVPVRSMKKEKKLLQVLESITPYLAIIFTNTRKNAEELASFLEQEGIKTGRIHGDLSPRERTRMMRRVRDLEFEYIVATDLAARGIDIPGVSHVINFEIPDDLEFFIHRVGRTARAGLEGHAITLYEPTDEDKITNIEKLGIPFVHEDVKNGEWREVKERHARKKRTKQFDEIDRQAVAFVRKPKKVKPGYKKKMAKQIENFKRQERRKQRKK</sequence>
<dbReference type="CDD" id="cd00268">
    <property type="entry name" value="DEADc"/>
    <property type="match status" value="1"/>
</dbReference>
<name>A0A380BN71_SPOPA</name>
<dbReference type="InterPro" id="IPR001650">
    <property type="entry name" value="Helicase_C-like"/>
</dbReference>
<dbReference type="InterPro" id="IPR014001">
    <property type="entry name" value="Helicase_ATP-bd"/>
</dbReference>
<dbReference type="InterPro" id="IPR050079">
    <property type="entry name" value="DEAD_box_RNA_helicase"/>
</dbReference>
<evidence type="ECO:0000313" key="11">
    <source>
        <dbReference type="EMBL" id="SUJ04138.1"/>
    </source>
</evidence>
<feature type="domain" description="Helicase ATP-binding" evidence="8">
    <location>
        <begin position="33"/>
        <end position="203"/>
    </location>
</feature>
<dbReference type="RefSeq" id="WP_115360976.1">
    <property type="nucleotide sequence ID" value="NZ_CP038012.1"/>
</dbReference>
<evidence type="ECO:0000256" key="6">
    <source>
        <dbReference type="PROSITE-ProRule" id="PRU00552"/>
    </source>
</evidence>
<dbReference type="PROSITE" id="PS51192">
    <property type="entry name" value="HELICASE_ATP_BIND_1"/>
    <property type="match status" value="1"/>
</dbReference>
<evidence type="ECO:0000313" key="12">
    <source>
        <dbReference type="Proteomes" id="UP000254519"/>
    </source>
</evidence>
<dbReference type="Gene3D" id="3.40.50.300">
    <property type="entry name" value="P-loop containing nucleotide triphosphate hydrolases"/>
    <property type="match status" value="2"/>
</dbReference>
<dbReference type="GO" id="GO:0005524">
    <property type="term" value="F:ATP binding"/>
    <property type="evidence" value="ECO:0007669"/>
    <property type="project" value="UniProtKB-UniRule"/>
</dbReference>
<feature type="region of interest" description="Disordered" evidence="7">
    <location>
        <begin position="404"/>
        <end position="431"/>
    </location>
</feature>
<keyword evidence="5" id="KW-0346">Stress response</keyword>
<feature type="domain" description="Helicase C-terminal" evidence="9">
    <location>
        <begin position="230"/>
        <end position="383"/>
    </location>
</feature>
<dbReference type="PROSITE" id="PS51195">
    <property type="entry name" value="Q_MOTIF"/>
    <property type="match status" value="1"/>
</dbReference>
<evidence type="ECO:0000259" key="9">
    <source>
        <dbReference type="PROSITE" id="PS51194"/>
    </source>
</evidence>
<dbReference type="InterPro" id="IPR030881">
    <property type="entry name" value="CshB"/>
</dbReference>
<dbReference type="GO" id="GO:0009409">
    <property type="term" value="P:response to cold"/>
    <property type="evidence" value="ECO:0007669"/>
    <property type="project" value="InterPro"/>
</dbReference>
<feature type="short sequence motif" description="Q motif" evidence="6">
    <location>
        <begin position="2"/>
        <end position="30"/>
    </location>
</feature>
<evidence type="ECO:0000256" key="5">
    <source>
        <dbReference type="HAMAP-Rule" id="MF_01494"/>
    </source>
</evidence>
<feature type="domain" description="DEAD-box RNA helicase Q" evidence="10">
    <location>
        <begin position="2"/>
        <end position="30"/>
    </location>
</feature>
<evidence type="ECO:0000256" key="7">
    <source>
        <dbReference type="SAM" id="MobiDB-lite"/>
    </source>
</evidence>
<dbReference type="GO" id="GO:0005829">
    <property type="term" value="C:cytosol"/>
    <property type="evidence" value="ECO:0007669"/>
    <property type="project" value="TreeGrafter"/>
</dbReference>
<comment type="subcellular location">
    <subcellularLocation>
        <location evidence="5">Cytoplasm</location>
    </subcellularLocation>
</comment>
<dbReference type="Pfam" id="PF00271">
    <property type="entry name" value="Helicase_C"/>
    <property type="match status" value="1"/>
</dbReference>
<protein>
    <recommendedName>
        <fullName evidence="5">DEAD-box ATP-dependent RNA helicase CshB</fullName>
        <ecNumber evidence="5">3.6.4.13</ecNumber>
    </recommendedName>
</protein>
<dbReference type="HAMAP" id="MF_01494">
    <property type="entry name" value="DEAD_helicase_CshB"/>
    <property type="match status" value="1"/>
</dbReference>